<evidence type="ECO:0000256" key="3">
    <source>
        <dbReference type="ARBA" id="ARBA00023026"/>
    </source>
</evidence>
<protein>
    <submittedName>
        <fullName evidence="5">Putative enterotoxin</fullName>
    </submittedName>
</protein>
<dbReference type="Gene3D" id="3.90.210.10">
    <property type="entry name" value="Heat-Labile Enterotoxin, subunit A"/>
    <property type="match status" value="1"/>
</dbReference>
<sequence>MQSEHGVQGAAGTDSASEYGPSAYVTLSTAARRSGSGSWLYRIHGAPNVIDASTRASEIESQVFALGGVPWTQVMGWSEVEFGSDGEPMQRRLREADFTPNPDYSGGSFDALEAHVVGPRSDWRFTGAEAWNPLDQYDAARLSRQHWTAHMASLPERARQALGFSGDFPLVFEGSSSAVAAWAGTCPQRPSMSPSAVPLLNTQQVLTAIGYLANTDEACDIASLDAQTRQQTLGTDALLLHSIARLPCQSQTGLGSVSRSSQAVLDRLAGGYEPATCRLVAACNKLLQDQPDVENKKALCDAVKRQRPVEESNRRLLLGFRTVGEEQARRYMAAKTVTPDANVVGAGMQLGRGVYTSPSTDDWAEDYGWYCAIFANKAQADKVDKVYIPRHLFQEHLHEDPTPSIHRYLCQHYPRVDPARALLLGYIERGPGLQMLIPFPLLNANGGGLDITVECADGWEKVLRAIRPLETRVYYDDWTRVNGELSDLDDDDLETGSASSRRDGEALASKEYQLQLDSRPGGSQNSSSANDLETLQFVQWNAFVQQAAQHGYPWTQLVGLLDRGLDWLHLHVPSLYGLLQQYPAAFNVLLNAFRDGVVFSSCLPDKLARRGSHQGGEAPSARQSLAPLLSCLAAGA</sequence>
<dbReference type="Proteomes" id="UP000226192">
    <property type="component" value="Unassembled WGS sequence"/>
</dbReference>
<dbReference type="InterPro" id="IPR001144">
    <property type="entry name" value="Enterotoxin_A"/>
</dbReference>
<dbReference type="GO" id="GO:0090729">
    <property type="term" value="F:toxin activity"/>
    <property type="evidence" value="ECO:0007669"/>
    <property type="project" value="UniProtKB-KW"/>
</dbReference>
<dbReference type="STRING" id="1399860.A0A2C5Y6D0"/>
<evidence type="ECO:0000256" key="4">
    <source>
        <dbReference type="ARBA" id="ARBA00023157"/>
    </source>
</evidence>
<dbReference type="InterPro" id="IPR045564">
    <property type="entry name" value="DUF5910"/>
</dbReference>
<evidence type="ECO:0000313" key="5">
    <source>
        <dbReference type="EMBL" id="PHH62431.1"/>
    </source>
</evidence>
<name>A0A2C5Y6D0_9HYPO</name>
<proteinExistence type="predicted"/>
<dbReference type="EMBL" id="NJET01000072">
    <property type="protein sequence ID" value="PHH62431.1"/>
    <property type="molecule type" value="Genomic_DNA"/>
</dbReference>
<dbReference type="Pfam" id="PF01375">
    <property type="entry name" value="Enterotoxin_a"/>
    <property type="match status" value="1"/>
</dbReference>
<evidence type="ECO:0000256" key="1">
    <source>
        <dbReference type="ARBA" id="ARBA00022656"/>
    </source>
</evidence>
<evidence type="ECO:0000313" key="6">
    <source>
        <dbReference type="Proteomes" id="UP000226192"/>
    </source>
</evidence>
<keyword evidence="1" id="KW-0800">Toxin</keyword>
<organism evidence="5 6">
    <name type="scientific">Ophiocordyceps australis</name>
    <dbReference type="NCBI Taxonomy" id="1399860"/>
    <lineage>
        <taxon>Eukaryota</taxon>
        <taxon>Fungi</taxon>
        <taxon>Dikarya</taxon>
        <taxon>Ascomycota</taxon>
        <taxon>Pezizomycotina</taxon>
        <taxon>Sordariomycetes</taxon>
        <taxon>Hypocreomycetidae</taxon>
        <taxon>Hypocreales</taxon>
        <taxon>Ophiocordycipitaceae</taxon>
        <taxon>Ophiocordyceps</taxon>
    </lineage>
</organism>
<keyword evidence="2" id="KW-0732">Signal</keyword>
<dbReference type="AlphaFoldDB" id="A0A2C5Y6D0"/>
<reference evidence="5 6" key="1">
    <citation type="submission" date="2017-06" db="EMBL/GenBank/DDBJ databases">
        <title>Ant-infecting Ophiocordyceps genomes reveal a high diversity of potential behavioral manipulation genes and a possible major role for enterotoxins.</title>
        <authorList>
            <person name="De Bekker C."/>
            <person name="Evans H.C."/>
            <person name="Brachmann A."/>
            <person name="Hughes D.P."/>
        </authorList>
    </citation>
    <scope>NUCLEOTIDE SEQUENCE [LARGE SCALE GENOMIC DNA]</scope>
    <source>
        <strain evidence="5 6">Map64</strain>
    </source>
</reference>
<comment type="caution">
    <text evidence="5">The sequence shown here is derived from an EMBL/GenBank/DDBJ whole genome shotgun (WGS) entry which is preliminary data.</text>
</comment>
<dbReference type="Pfam" id="PF19287">
    <property type="entry name" value="DUF5910"/>
    <property type="match status" value="1"/>
</dbReference>
<dbReference type="OrthoDB" id="4924915at2759"/>
<dbReference type="SUPFAM" id="SSF56399">
    <property type="entry name" value="ADP-ribosylation"/>
    <property type="match status" value="1"/>
</dbReference>
<keyword evidence="4" id="KW-1015">Disulfide bond</keyword>
<accession>A0A2C5Y6D0</accession>
<keyword evidence="6" id="KW-1185">Reference proteome</keyword>
<keyword evidence="3" id="KW-0843">Virulence</keyword>
<gene>
    <name evidence="5" type="ORF">CDD81_7150</name>
</gene>
<evidence type="ECO:0000256" key="2">
    <source>
        <dbReference type="ARBA" id="ARBA00022729"/>
    </source>
</evidence>